<gene>
    <name evidence="7" type="primary">iolC</name>
    <name evidence="7" type="ORF">HHJ77_03025</name>
</gene>
<dbReference type="InterPro" id="IPR030830">
    <property type="entry name" value="Myo_inos_IolC"/>
</dbReference>
<comment type="caution">
    <text evidence="7">The sequence shown here is derived from an EMBL/GenBank/DDBJ whole genome shotgun (WGS) entry which is preliminary data.</text>
</comment>
<dbReference type="InterPro" id="IPR023314">
    <property type="entry name" value="Myo_inos_IolC-like_sf"/>
</dbReference>
<dbReference type="AlphaFoldDB" id="A0A2X1RHH7"/>
<dbReference type="CDD" id="cd01166">
    <property type="entry name" value="KdgK"/>
    <property type="match status" value="1"/>
</dbReference>
<dbReference type="EMBL" id="JABCUS010000005">
    <property type="protein sequence ID" value="NMX02931.1"/>
    <property type="molecule type" value="Genomic_DNA"/>
</dbReference>
<organism evidence="7 8">
    <name type="scientific">Mobiluncus mulieris</name>
    <dbReference type="NCBI Taxonomy" id="2052"/>
    <lineage>
        <taxon>Bacteria</taxon>
        <taxon>Bacillati</taxon>
        <taxon>Actinomycetota</taxon>
        <taxon>Actinomycetes</taxon>
        <taxon>Actinomycetales</taxon>
        <taxon>Actinomycetaceae</taxon>
        <taxon>Mobiluncus</taxon>
    </lineage>
</organism>
<feature type="domain" description="Carbohydrate kinase PfkB" evidence="6">
    <location>
        <begin position="5"/>
        <end position="300"/>
    </location>
</feature>
<dbReference type="GO" id="GO:0005524">
    <property type="term" value="F:ATP binding"/>
    <property type="evidence" value="ECO:0007669"/>
    <property type="project" value="UniProtKB-KW"/>
</dbReference>
<dbReference type="Gene3D" id="2.20.150.10">
    <property type="entry name" value="putative 5-dehydro-2- deoxygluconokinase"/>
    <property type="match status" value="1"/>
</dbReference>
<dbReference type="Gene3D" id="3.40.1190.20">
    <property type="match status" value="1"/>
</dbReference>
<evidence type="ECO:0000256" key="3">
    <source>
        <dbReference type="ARBA" id="ARBA00022741"/>
    </source>
</evidence>
<dbReference type="InterPro" id="IPR050306">
    <property type="entry name" value="PfkB_Carbo_kinase"/>
</dbReference>
<reference evidence="7 8" key="1">
    <citation type="submission" date="2020-04" db="EMBL/GenBank/DDBJ databases">
        <title>Antimicrobial susceptibility and clonality of vaginal-derived multi-drug resistant Mobiluncus isolates in China.</title>
        <authorList>
            <person name="Zhang X."/>
        </authorList>
    </citation>
    <scope>NUCLEOTIDE SEQUENCE [LARGE SCALE GENOMIC DNA]</scope>
    <source>
        <strain evidence="7 8">12</strain>
    </source>
</reference>
<dbReference type="NCBIfam" id="TIGR04382">
    <property type="entry name" value="myo_inos_iolC_N"/>
    <property type="match status" value="1"/>
</dbReference>
<protein>
    <submittedName>
        <fullName evidence="7">5-dehydro-2-deoxygluconokinase</fullName>
        <ecNumber evidence="7">2.7.1.92</ecNumber>
    </submittedName>
</protein>
<comment type="similarity">
    <text evidence="1">Belongs to the carbohydrate kinase PfkB family.</text>
</comment>
<dbReference type="GO" id="GO:0047590">
    <property type="term" value="F:5-dehydro-2-deoxygluconokinase activity"/>
    <property type="evidence" value="ECO:0007669"/>
    <property type="project" value="UniProtKB-EC"/>
</dbReference>
<proteinExistence type="inferred from homology"/>
<dbReference type="SUPFAM" id="SSF53613">
    <property type="entry name" value="Ribokinase-like"/>
    <property type="match status" value="1"/>
</dbReference>
<dbReference type="EC" id="2.7.1.92" evidence="7"/>
<evidence type="ECO:0000256" key="4">
    <source>
        <dbReference type="ARBA" id="ARBA00022777"/>
    </source>
</evidence>
<evidence type="ECO:0000256" key="5">
    <source>
        <dbReference type="ARBA" id="ARBA00022840"/>
    </source>
</evidence>
<dbReference type="OrthoDB" id="9792663at2"/>
<keyword evidence="2 7" id="KW-0808">Transferase</keyword>
<dbReference type="PRINTS" id="PR00990">
    <property type="entry name" value="RIBOKINASE"/>
</dbReference>
<dbReference type="InterPro" id="IPR029056">
    <property type="entry name" value="Ribokinase-like"/>
</dbReference>
<dbReference type="PANTHER" id="PTHR43085:SF49">
    <property type="entry name" value="5-DEHYDRO-2-DEOXYGLUCONOKINASE"/>
    <property type="match status" value="1"/>
</dbReference>
<evidence type="ECO:0000256" key="2">
    <source>
        <dbReference type="ARBA" id="ARBA00022679"/>
    </source>
</evidence>
<dbReference type="InterPro" id="IPR002139">
    <property type="entry name" value="Ribo/fructo_kinase"/>
</dbReference>
<accession>A0A2X1RHH7</accession>
<evidence type="ECO:0000256" key="1">
    <source>
        <dbReference type="ARBA" id="ARBA00010688"/>
    </source>
</evidence>
<evidence type="ECO:0000259" key="6">
    <source>
        <dbReference type="Pfam" id="PF00294"/>
    </source>
</evidence>
<sequence length="320" mass="34629">MVVHDVLTVGRSGVDVYPLQVNTPLNEVKTFQKFLGGSPMNVAVAAARLGEDVAILTGVGDDPFGKYVRDEMRRLGVSDEFVITDSNLNTPVTFCELVAEAPFFFYREPSAPDLQIKVSDLPEETVKNCKVFWFSGTGLCEDPSYTTHIEALKMRGRKSYTIFDMDWRPMFWADPEEAKKRYAQCLEFTDVAVGNRAECEIAVGEKEPDRAADALLERGVKIAIVKQGSEGALAKTADERAVVPVLPATVINGSGSGDAFGGSLIHGLLQGWGLEKIIQGCNAAGGIVASRLECSTAMPTEAEIWKAITAGTCDVLNQEA</sequence>
<dbReference type="PANTHER" id="PTHR43085">
    <property type="entry name" value="HEXOKINASE FAMILY MEMBER"/>
    <property type="match status" value="1"/>
</dbReference>
<keyword evidence="4 7" id="KW-0418">Kinase</keyword>
<name>A0A2X1RHH7_9ACTO</name>
<dbReference type="RefSeq" id="WP_004013619.1">
    <property type="nucleotide sequence ID" value="NZ_JABCUS010000005.1"/>
</dbReference>
<keyword evidence="3" id="KW-0547">Nucleotide-binding</keyword>
<dbReference type="InterPro" id="IPR011611">
    <property type="entry name" value="PfkB_dom"/>
</dbReference>
<dbReference type="Proteomes" id="UP000575397">
    <property type="component" value="Unassembled WGS sequence"/>
</dbReference>
<evidence type="ECO:0000313" key="8">
    <source>
        <dbReference type="Proteomes" id="UP000575397"/>
    </source>
</evidence>
<keyword evidence="5" id="KW-0067">ATP-binding</keyword>
<evidence type="ECO:0000313" key="7">
    <source>
        <dbReference type="EMBL" id="NMX02931.1"/>
    </source>
</evidence>
<dbReference type="Pfam" id="PF00294">
    <property type="entry name" value="PfkB"/>
    <property type="match status" value="1"/>
</dbReference>